<comment type="catalytic activity">
    <reaction evidence="13">
        <text>[GlcNAc-(1-&gt;4)-Mur2Ac(oyl-L-Ala-gamma-D-Glu-L-Lys-D-Ala-D-Ala)](n)-di-trans,octa-cis-undecaprenyl diphosphate + beta-D-GlcNAc-(1-&gt;4)-Mur2Ac(oyl-L-Ala-gamma-D-Glu-L-Lys-D-Ala-D-Ala)-di-trans,octa-cis-undecaprenyl diphosphate = [GlcNAc-(1-&gt;4)-Mur2Ac(oyl-L-Ala-gamma-D-Glu-L-Lys-D-Ala-D-Ala)](n+1)-di-trans,octa-cis-undecaprenyl diphosphate + di-trans,octa-cis-undecaprenyl diphosphate + H(+)</text>
        <dbReference type="Rhea" id="RHEA:23708"/>
        <dbReference type="Rhea" id="RHEA-COMP:9602"/>
        <dbReference type="Rhea" id="RHEA-COMP:9603"/>
        <dbReference type="ChEBI" id="CHEBI:15378"/>
        <dbReference type="ChEBI" id="CHEBI:58405"/>
        <dbReference type="ChEBI" id="CHEBI:60033"/>
        <dbReference type="ChEBI" id="CHEBI:78435"/>
        <dbReference type="EC" id="2.4.99.28"/>
    </reaction>
</comment>
<feature type="compositionally biased region" description="Pro residues" evidence="14">
    <location>
        <begin position="1"/>
        <end position="26"/>
    </location>
</feature>
<dbReference type="EMBL" id="VFPA01000001">
    <property type="protein sequence ID" value="TQM16110.1"/>
    <property type="molecule type" value="Genomic_DNA"/>
</dbReference>
<evidence type="ECO:0000259" key="16">
    <source>
        <dbReference type="Pfam" id="PF00905"/>
    </source>
</evidence>
<feature type="compositionally biased region" description="Low complexity" evidence="14">
    <location>
        <begin position="776"/>
        <end position="787"/>
    </location>
</feature>
<feature type="compositionally biased region" description="Polar residues" evidence="14">
    <location>
        <begin position="808"/>
        <end position="833"/>
    </location>
</feature>
<dbReference type="OrthoDB" id="9766909at2"/>
<feature type="region of interest" description="Disordered" evidence="14">
    <location>
        <begin position="702"/>
        <end position="833"/>
    </location>
</feature>
<protein>
    <submittedName>
        <fullName evidence="18">Membrane peptidoglycan carboxypeptidase</fullName>
    </submittedName>
</protein>
<comment type="catalytic activity">
    <reaction evidence="12">
        <text>Preferential cleavage: (Ac)2-L-Lys-D-Ala-|-D-Ala. Also transpeptidation of peptidyl-alanyl moieties that are N-acyl substituents of D-alanine.</text>
        <dbReference type="EC" id="3.4.16.4"/>
    </reaction>
</comment>
<dbReference type="Gene3D" id="1.10.3810.10">
    <property type="entry name" value="Biosynthetic peptidoglycan transglycosylase-like"/>
    <property type="match status" value="1"/>
</dbReference>
<dbReference type="SUPFAM" id="SSF56601">
    <property type="entry name" value="beta-lactamase/transpeptidase-like"/>
    <property type="match status" value="1"/>
</dbReference>
<feature type="compositionally biased region" description="Gly residues" evidence="14">
    <location>
        <begin position="788"/>
        <end position="799"/>
    </location>
</feature>
<organism evidence="18 19">
    <name type="scientific">Pseudonocardia kunmingensis</name>
    <dbReference type="NCBI Taxonomy" id="630975"/>
    <lineage>
        <taxon>Bacteria</taxon>
        <taxon>Bacillati</taxon>
        <taxon>Actinomycetota</taxon>
        <taxon>Actinomycetes</taxon>
        <taxon>Pseudonocardiales</taxon>
        <taxon>Pseudonocardiaceae</taxon>
        <taxon>Pseudonocardia</taxon>
    </lineage>
</organism>
<keyword evidence="19" id="KW-1185">Reference proteome</keyword>
<dbReference type="InterPro" id="IPR001460">
    <property type="entry name" value="PCN-bd_Tpept"/>
</dbReference>
<sequence length="833" mass="88532">MPGPYGGPPPQGRPPRRPAPPPPDSRVPPQRYRADGPPVSSGARQSAYQGGDVPLLTHDEDSGPTAVVGGPAPGGAAVAQHPAPRSETRRGRTSGKAVSPWRRVRRIFYVMLGAALIGPFAAFVVGWLLFPVPTAEQAALTQVATFTFADGQTPIATVRPENGNRVLVTLDKVPEHVREAVLSAEDRSFYSNPGFDLVGIGRAVYNQLTGGSGGGSTVTQQYVKVSTGQDDFSLWRKYKEVILAVKITREQTKDEILENYLNTIYWGRGASGIQAAAQAYFGKNVEDLTISEGAMLAGTIQSPSRWDPAKNPERSQERWAFVLDGMVEQRWITPEERVQQTFPTSWLPEAPAGGGVPDDDRYHIYDRAVEELAAKGITQEQIDTEGLTVTTTVEEPRQKQAVDAVKEKMERQPDNLRSALVSIDPRTGAILAYYGGQNGLGTDYAMALRQPGSSFKPFVLSAALQSGKGIGLGTEYTGTSPMEFPGRAGAVSNVEGVDCERCNAIEAMTNSINTWFYQLGIEVGPQSVAQAAHQAGIPDDLLPDPTGGIALGDKEVHPVDMASAYATFAAEGVHHEPYIVSRVEAADGRVLYEREDPAGRQAVPPQVARNVVEAMLDVASHTDHALSDGREVAGKTGTVQLQGKDNKDAWMVGFTPSISTAVWVGSDQSDALRNAQQRPIYGSGLPSDIWQEFMNAALRGEPKETFGPFEPIGEAPSAAPPVSSTQSPDDEEDEDEESSDGDSDSDSSSDSDSDSDRDSSRSSRDSGDSSDEDRSGSSSDSSSPFGGSSDGGSGDGGGSSSNSDDRPTSNSRQDQSRTVPAGATDTSDSGPVG</sequence>
<comment type="caution">
    <text evidence="18">The sequence shown here is derived from an EMBL/GenBank/DDBJ whole genome shotgun (WGS) entry which is preliminary data.</text>
</comment>
<dbReference type="GO" id="GO:0008658">
    <property type="term" value="F:penicillin binding"/>
    <property type="evidence" value="ECO:0007669"/>
    <property type="project" value="InterPro"/>
</dbReference>
<feature type="region of interest" description="Disordered" evidence="14">
    <location>
        <begin position="1"/>
        <end position="97"/>
    </location>
</feature>
<dbReference type="GO" id="GO:0006508">
    <property type="term" value="P:proteolysis"/>
    <property type="evidence" value="ECO:0007669"/>
    <property type="project" value="UniProtKB-KW"/>
</dbReference>
<evidence type="ECO:0000259" key="17">
    <source>
        <dbReference type="Pfam" id="PF00912"/>
    </source>
</evidence>
<keyword evidence="15" id="KW-0812">Transmembrane</keyword>
<evidence type="ECO:0000256" key="6">
    <source>
        <dbReference type="ARBA" id="ARBA00022679"/>
    </source>
</evidence>
<feature type="transmembrane region" description="Helical" evidence="15">
    <location>
        <begin position="107"/>
        <end position="130"/>
    </location>
</feature>
<dbReference type="GO" id="GO:0009002">
    <property type="term" value="F:serine-type D-Ala-D-Ala carboxypeptidase activity"/>
    <property type="evidence" value="ECO:0007669"/>
    <property type="project" value="UniProtKB-EC"/>
</dbReference>
<dbReference type="GO" id="GO:0008955">
    <property type="term" value="F:peptidoglycan glycosyltransferase activity"/>
    <property type="evidence" value="ECO:0007669"/>
    <property type="project" value="UniProtKB-EC"/>
</dbReference>
<evidence type="ECO:0000256" key="8">
    <source>
        <dbReference type="ARBA" id="ARBA00022960"/>
    </source>
</evidence>
<evidence type="ECO:0000256" key="13">
    <source>
        <dbReference type="ARBA" id="ARBA00049902"/>
    </source>
</evidence>
<evidence type="ECO:0000313" key="19">
    <source>
        <dbReference type="Proteomes" id="UP000315677"/>
    </source>
</evidence>
<dbReference type="InterPro" id="IPR036950">
    <property type="entry name" value="PBP_transglycosylase"/>
</dbReference>
<keyword evidence="8" id="KW-0133">Cell shape</keyword>
<evidence type="ECO:0000256" key="11">
    <source>
        <dbReference type="ARBA" id="ARBA00023316"/>
    </source>
</evidence>
<evidence type="ECO:0000256" key="3">
    <source>
        <dbReference type="ARBA" id="ARBA00022645"/>
    </source>
</evidence>
<dbReference type="GO" id="GO:0008360">
    <property type="term" value="P:regulation of cell shape"/>
    <property type="evidence" value="ECO:0007669"/>
    <property type="project" value="UniProtKB-KW"/>
</dbReference>
<name>A0A543E3F0_9PSEU</name>
<feature type="domain" description="Penicillin-binding protein transpeptidase" evidence="16">
    <location>
        <begin position="420"/>
        <end position="665"/>
    </location>
</feature>
<comment type="similarity">
    <text evidence="2">In the N-terminal section; belongs to the glycosyltransferase 51 family.</text>
</comment>
<dbReference type="Proteomes" id="UP000315677">
    <property type="component" value="Unassembled WGS sequence"/>
</dbReference>
<gene>
    <name evidence="18" type="ORF">FB558_2913</name>
</gene>
<dbReference type="SUPFAM" id="SSF53955">
    <property type="entry name" value="Lysozyme-like"/>
    <property type="match status" value="1"/>
</dbReference>
<dbReference type="Pfam" id="PF00905">
    <property type="entry name" value="Transpeptidase"/>
    <property type="match status" value="1"/>
</dbReference>
<dbReference type="AlphaFoldDB" id="A0A543E3F0"/>
<evidence type="ECO:0000256" key="15">
    <source>
        <dbReference type="SAM" id="Phobius"/>
    </source>
</evidence>
<evidence type="ECO:0000256" key="1">
    <source>
        <dbReference type="ARBA" id="ARBA00007090"/>
    </source>
</evidence>
<dbReference type="PANTHER" id="PTHR32282">
    <property type="entry name" value="BINDING PROTEIN TRANSPEPTIDASE, PUTATIVE-RELATED"/>
    <property type="match status" value="1"/>
</dbReference>
<feature type="compositionally biased region" description="Low complexity" evidence="14">
    <location>
        <begin position="63"/>
        <end position="83"/>
    </location>
</feature>
<proteinExistence type="inferred from homology"/>
<keyword evidence="6" id="KW-0808">Transferase</keyword>
<dbReference type="GO" id="GO:0009252">
    <property type="term" value="P:peptidoglycan biosynthetic process"/>
    <property type="evidence" value="ECO:0007669"/>
    <property type="project" value="UniProtKB-KW"/>
</dbReference>
<evidence type="ECO:0000256" key="10">
    <source>
        <dbReference type="ARBA" id="ARBA00023268"/>
    </source>
</evidence>
<keyword evidence="7" id="KW-0378">Hydrolase</keyword>
<evidence type="ECO:0000256" key="5">
    <source>
        <dbReference type="ARBA" id="ARBA00022676"/>
    </source>
</evidence>
<evidence type="ECO:0000256" key="4">
    <source>
        <dbReference type="ARBA" id="ARBA00022670"/>
    </source>
</evidence>
<keyword evidence="3 18" id="KW-0121">Carboxypeptidase</keyword>
<dbReference type="GO" id="GO:0071555">
    <property type="term" value="P:cell wall organization"/>
    <property type="evidence" value="ECO:0007669"/>
    <property type="project" value="UniProtKB-KW"/>
</dbReference>
<comment type="similarity">
    <text evidence="1">In the C-terminal section; belongs to the transpeptidase family.</text>
</comment>
<dbReference type="Pfam" id="PF00912">
    <property type="entry name" value="Transgly"/>
    <property type="match status" value="1"/>
</dbReference>
<keyword evidence="15" id="KW-0472">Membrane</keyword>
<evidence type="ECO:0000313" key="18">
    <source>
        <dbReference type="EMBL" id="TQM16110.1"/>
    </source>
</evidence>
<feature type="compositionally biased region" description="Basic and acidic residues" evidence="14">
    <location>
        <begin position="754"/>
        <end position="775"/>
    </location>
</feature>
<evidence type="ECO:0000256" key="2">
    <source>
        <dbReference type="ARBA" id="ARBA00007739"/>
    </source>
</evidence>
<dbReference type="InterPro" id="IPR001264">
    <property type="entry name" value="Glyco_trans_51"/>
</dbReference>
<keyword evidence="9" id="KW-0573">Peptidoglycan synthesis</keyword>
<dbReference type="InterPro" id="IPR012338">
    <property type="entry name" value="Beta-lactam/transpept-like"/>
</dbReference>
<keyword evidence="5" id="KW-0328">Glycosyltransferase</keyword>
<dbReference type="Gene3D" id="3.40.710.10">
    <property type="entry name" value="DD-peptidase/beta-lactamase superfamily"/>
    <property type="match status" value="1"/>
</dbReference>
<dbReference type="GO" id="GO:0030288">
    <property type="term" value="C:outer membrane-bounded periplasmic space"/>
    <property type="evidence" value="ECO:0007669"/>
    <property type="project" value="TreeGrafter"/>
</dbReference>
<keyword evidence="15" id="KW-1133">Transmembrane helix</keyword>
<evidence type="ECO:0000256" key="9">
    <source>
        <dbReference type="ARBA" id="ARBA00022984"/>
    </source>
</evidence>
<dbReference type="PANTHER" id="PTHR32282:SF34">
    <property type="entry name" value="PENICILLIN-BINDING PROTEIN 1A"/>
    <property type="match status" value="1"/>
</dbReference>
<evidence type="ECO:0000256" key="7">
    <source>
        <dbReference type="ARBA" id="ARBA00022801"/>
    </source>
</evidence>
<accession>A0A543E3F0</accession>
<dbReference type="InterPro" id="IPR050396">
    <property type="entry name" value="Glycosyltr_51/Transpeptidase"/>
</dbReference>
<keyword evidence="11" id="KW-0961">Cell wall biogenesis/degradation</keyword>
<reference evidence="18 19" key="1">
    <citation type="submission" date="2019-06" db="EMBL/GenBank/DDBJ databases">
        <title>Sequencing the genomes of 1000 actinobacteria strains.</title>
        <authorList>
            <person name="Klenk H.-P."/>
        </authorList>
    </citation>
    <scope>NUCLEOTIDE SEQUENCE [LARGE SCALE GENOMIC DNA]</scope>
    <source>
        <strain evidence="18 19">DSM 45301</strain>
    </source>
</reference>
<feature type="compositionally biased region" description="Acidic residues" evidence="14">
    <location>
        <begin position="728"/>
        <end position="753"/>
    </location>
</feature>
<evidence type="ECO:0000256" key="14">
    <source>
        <dbReference type="SAM" id="MobiDB-lite"/>
    </source>
</evidence>
<keyword evidence="4" id="KW-0645">Protease</keyword>
<evidence type="ECO:0000256" key="12">
    <source>
        <dbReference type="ARBA" id="ARBA00034000"/>
    </source>
</evidence>
<dbReference type="FunFam" id="1.10.3810.10:FF:000001">
    <property type="entry name" value="Penicillin-binding protein 1A"/>
    <property type="match status" value="1"/>
</dbReference>
<feature type="domain" description="Glycosyl transferase family 51" evidence="17">
    <location>
        <begin position="154"/>
        <end position="326"/>
    </location>
</feature>
<keyword evidence="10" id="KW-0511">Multifunctional enzyme</keyword>
<dbReference type="InterPro" id="IPR023346">
    <property type="entry name" value="Lysozyme-like_dom_sf"/>
</dbReference>